<dbReference type="InParanoid" id="Q8TQX0"/>
<keyword evidence="3" id="KW-1185">Reference proteome</keyword>
<dbReference type="HOGENOM" id="CLU_094090_1_0_2"/>
<dbReference type="Proteomes" id="UP000002487">
    <property type="component" value="Chromosome"/>
</dbReference>
<keyword evidence="1" id="KW-1133">Transmembrane helix</keyword>
<keyword evidence="1" id="KW-0812">Transmembrane</keyword>
<sequence>MMILMKSQDIAIVGILLAVGAIVRYLSLVIPGPIVSNLVIAFYCLAIILVVPTFTEVIGIGVVAGIICALLSHSIFPPANLISEPVGAVVCLATYKSLMNKLSLSPAVATLIGTLASGITFVLVAMLLVASSILTKYATMGAFVVAIIPIVGLTAIANSFIAQILYVPASKVLARGKA</sequence>
<feature type="transmembrane region" description="Helical" evidence="1">
    <location>
        <begin position="142"/>
        <end position="166"/>
    </location>
</feature>
<reference evidence="2 3" key="1">
    <citation type="journal article" date="2002" name="Genome Res.">
        <title>The genome of Methanosarcina acetivorans reveals extensive metabolic and physiological diversity.</title>
        <authorList>
            <person name="Galagan J.E."/>
            <person name="Nusbaum C."/>
            <person name="Roy A."/>
            <person name="Endrizzi M.G."/>
            <person name="Macdonald P."/>
            <person name="FitzHugh W."/>
            <person name="Calvo S."/>
            <person name="Engels R."/>
            <person name="Smirnov S."/>
            <person name="Atnoor D."/>
            <person name="Brown A."/>
            <person name="Allen N."/>
            <person name="Naylor J."/>
            <person name="Stange-Thomann N."/>
            <person name="DeArellano K."/>
            <person name="Johnson R."/>
            <person name="Linton L."/>
            <person name="McEwan P."/>
            <person name="McKernan K."/>
            <person name="Talamas J."/>
            <person name="Tirrell A."/>
            <person name="Ye W."/>
            <person name="Zimmer A."/>
            <person name="Barber R.D."/>
            <person name="Cann I."/>
            <person name="Graham D.E."/>
            <person name="Grahame D.A."/>
            <person name="Guss A."/>
            <person name="Hedderich R."/>
            <person name="Ingram-Smith C."/>
            <person name="Kuettner C.H."/>
            <person name="Krzycki J.A."/>
            <person name="Leigh J.A."/>
            <person name="Li W."/>
            <person name="Liu J."/>
            <person name="Mukhopadhyay B."/>
            <person name="Reeve J.N."/>
            <person name="Smith K."/>
            <person name="Springer T.A."/>
            <person name="Umayam L.A."/>
            <person name="White O."/>
            <person name="White R.H."/>
            <person name="de Macario E.C."/>
            <person name="Ferry J.G."/>
            <person name="Jarrell K.F."/>
            <person name="Jing H."/>
            <person name="Macario A.J.L."/>
            <person name="Paulsen I."/>
            <person name="Pritchett M."/>
            <person name="Sowers K.R."/>
            <person name="Swanson R.V."/>
            <person name="Zinder S.H."/>
            <person name="Lander E."/>
            <person name="Metcalf W.W."/>
            <person name="Birren B."/>
        </authorList>
    </citation>
    <scope>NUCLEOTIDE SEQUENCE [LARGE SCALE GENOMIC DNA]</scope>
    <source>
        <strain evidence="3">ATCC 35395 / DSM 2834 / JCM 12185 / C2A</strain>
    </source>
</reference>
<feature type="transmembrane region" description="Helical" evidence="1">
    <location>
        <begin position="40"/>
        <end position="71"/>
    </location>
</feature>
<keyword evidence="1" id="KW-0472">Membrane</keyword>
<evidence type="ECO:0000313" key="2">
    <source>
        <dbReference type="EMBL" id="AAM04832.1"/>
    </source>
</evidence>
<dbReference type="AlphaFoldDB" id="Q8TQX0"/>
<name>Q8TQX0_METAC</name>
<dbReference type="InterPro" id="IPR031360">
    <property type="entry name" value="TrpP"/>
</dbReference>
<accession>Q8TQX0</accession>
<evidence type="ECO:0008006" key="4">
    <source>
        <dbReference type="Google" id="ProtNLM"/>
    </source>
</evidence>
<evidence type="ECO:0000256" key="1">
    <source>
        <dbReference type="SAM" id="Phobius"/>
    </source>
</evidence>
<gene>
    <name evidence="2" type="ordered locus">MA_1417</name>
</gene>
<organism evidence="2 3">
    <name type="scientific">Methanosarcina acetivorans (strain ATCC 35395 / DSM 2834 / JCM 12185 / C2A)</name>
    <dbReference type="NCBI Taxonomy" id="188937"/>
    <lineage>
        <taxon>Archaea</taxon>
        <taxon>Methanobacteriati</taxon>
        <taxon>Methanobacteriota</taxon>
        <taxon>Stenosarchaea group</taxon>
        <taxon>Methanomicrobia</taxon>
        <taxon>Methanosarcinales</taxon>
        <taxon>Methanosarcinaceae</taxon>
        <taxon>Methanosarcina</taxon>
    </lineage>
</organism>
<dbReference type="EnsemblBacteria" id="AAM04832">
    <property type="protein sequence ID" value="AAM04832"/>
    <property type="gene ID" value="MA_1417"/>
</dbReference>
<dbReference type="Pfam" id="PF17099">
    <property type="entry name" value="TrpP"/>
    <property type="match status" value="1"/>
</dbReference>
<proteinExistence type="predicted"/>
<feature type="transmembrane region" description="Helical" evidence="1">
    <location>
        <begin position="107"/>
        <end position="130"/>
    </location>
</feature>
<evidence type="ECO:0000313" key="3">
    <source>
        <dbReference type="Proteomes" id="UP000002487"/>
    </source>
</evidence>
<feature type="transmembrane region" description="Helical" evidence="1">
    <location>
        <begin position="12"/>
        <end position="34"/>
    </location>
</feature>
<protein>
    <recommendedName>
        <fullName evidence="4">Substrate-specific component TrpP of tryptophan ECF transporter</fullName>
    </recommendedName>
</protein>
<dbReference type="EMBL" id="AE010299">
    <property type="protein sequence ID" value="AAM04832.1"/>
    <property type="molecule type" value="Genomic_DNA"/>
</dbReference>
<dbReference type="KEGG" id="mac:MA_1417"/>
<dbReference type="STRING" id="188937.MA_1417"/>